<organism evidence="1 2">
    <name type="scientific">Bacteroides fragilis str. 3976T8</name>
    <dbReference type="NCBI Taxonomy" id="1339314"/>
    <lineage>
        <taxon>Bacteria</taxon>
        <taxon>Pseudomonadati</taxon>
        <taxon>Bacteroidota</taxon>
        <taxon>Bacteroidia</taxon>
        <taxon>Bacteroidales</taxon>
        <taxon>Bacteroidaceae</taxon>
        <taxon>Bacteroides</taxon>
    </lineage>
</organism>
<dbReference type="RefSeq" id="WP_005776880.1">
    <property type="nucleotide sequence ID" value="NZ_JGDS01000050.1"/>
</dbReference>
<dbReference type="PATRIC" id="fig|1339314.3.peg.2315"/>
<proteinExistence type="predicted"/>
<dbReference type="AlphaFoldDB" id="A0A016BXS6"/>
<name>A0A016BXS6_BACFG</name>
<accession>A0A016BXS6</accession>
<dbReference type="EMBL" id="JGDS01000050">
    <property type="protein sequence ID" value="EXZ73507.1"/>
    <property type="molecule type" value="Genomic_DNA"/>
</dbReference>
<comment type="caution">
    <text evidence="1">The sequence shown here is derived from an EMBL/GenBank/DDBJ whole genome shotgun (WGS) entry which is preliminary data.</text>
</comment>
<evidence type="ECO:0000313" key="2">
    <source>
        <dbReference type="Proteomes" id="UP000020938"/>
    </source>
</evidence>
<dbReference type="Proteomes" id="UP000020938">
    <property type="component" value="Unassembled WGS sequence"/>
</dbReference>
<gene>
    <name evidence="1" type="ORF">M123_2107</name>
</gene>
<sequence length="325" mass="38353">MNQTLQLTDYIPQYVSLYYVDYRDDLDEHEDIQEECIRSNNMEKLYEKAYEWYEEQESSNMHDYLEETRKNMEADNLAGEFEKYEDEIRELIYDRNDSDPVKDLIRNSSVTNFFYSLGVEISGYRTGCSLRGESVAMACHKVRRALHLKKGQFDEKIEELVENATYGGELRIYFNAMFDRLISKDPENDFKSIRFHGNVMVAIADSRNGSGHHVRIPLDITFPFRRENLFVDSQVHYSYANEVCGMTNDWCDSTKWETGMIPFTGSVRKSRMAEYKKQEAAYEQTFRDGKCTFGDMNYKRHRDVRYSNEYPAGCRCPHCGTFWID</sequence>
<reference evidence="1 2" key="1">
    <citation type="submission" date="2014-02" db="EMBL/GenBank/DDBJ databases">
        <authorList>
            <person name="Sears C."/>
            <person name="Carroll K."/>
            <person name="Sack B.R."/>
            <person name="Qadri F."/>
            <person name="Myers L.L."/>
            <person name="Chung G.-T."/>
            <person name="Escheverria P."/>
            <person name="Fraser C.M."/>
            <person name="Sadzewicz L."/>
            <person name="Shefchek K.A."/>
            <person name="Tallon L."/>
            <person name="Das S.P."/>
            <person name="Daugherty S."/>
            <person name="Mongodin E.F."/>
        </authorList>
    </citation>
    <scope>NUCLEOTIDE SEQUENCE [LARGE SCALE GENOMIC DNA]</scope>
    <source>
        <strain evidence="1 2">3976T8</strain>
    </source>
</reference>
<protein>
    <submittedName>
        <fullName evidence="1">Uncharacterized protein</fullName>
    </submittedName>
</protein>
<evidence type="ECO:0000313" key="1">
    <source>
        <dbReference type="EMBL" id="EXZ73507.1"/>
    </source>
</evidence>